<sequence>MLKSALLLSSPKILLSGASSTSSSSTTKIISSCIISKSNNSYHTSKHTQFTAPSGYEDLKKVDENEAFPWLEHVVPKRHQDHPYAIASLSFNGLGTAKKPPNPIVFIHDYTTNSKAFSTIARKLNYPYGIVTMDLRARGKTQVNGLEQLFTTQDQKEKAFLQNNTSKTGPLNLITHALDFVRLLTYYGLPRAFVVGHGFGANIAYMLMKKNPERISGAVLINGGYPVNKTSMGEVTQLHERIAGTFGASLETLLTQDAAVKSESIDFKSFVEYSKNQKNDEVRLAALRDLRSIEDFALSLEDLIRLRHPVALIRSEHGLKDGDKKPIIDAKVFKSMESTLNTKSAVTVNGANHYNMLFEEKYAEQIANTIDRLVVAYDIHRVIEHRFNEVKGEVSVKAEE</sequence>
<dbReference type="OMA" id="IVFIHDY"/>
<evidence type="ECO:0000259" key="1">
    <source>
        <dbReference type="Pfam" id="PF12697"/>
    </source>
</evidence>
<reference evidence="2 3" key="1">
    <citation type="journal article" date="2019" name="Sci. Rep.">
        <title>Nanopore sequencing improves the draft genome of the human pathogenic amoeba Naegleria fowleri.</title>
        <authorList>
            <person name="Liechti N."/>
            <person name="Schurch N."/>
            <person name="Bruggmann R."/>
            <person name="Wittwer M."/>
        </authorList>
    </citation>
    <scope>NUCLEOTIDE SEQUENCE [LARGE SCALE GENOMIC DNA]</scope>
    <source>
        <strain evidence="2 3">ATCC 30894</strain>
    </source>
</reference>
<feature type="domain" description="AB hydrolase-1" evidence="1">
    <location>
        <begin position="104"/>
        <end position="364"/>
    </location>
</feature>
<name>A0A6A5BZ28_NAEFO</name>
<protein>
    <recommendedName>
        <fullName evidence="1">AB hydrolase-1 domain-containing protein</fullName>
    </recommendedName>
</protein>
<dbReference type="GO" id="GO:0016020">
    <property type="term" value="C:membrane"/>
    <property type="evidence" value="ECO:0007669"/>
    <property type="project" value="TreeGrafter"/>
</dbReference>
<dbReference type="Gene3D" id="3.40.50.1820">
    <property type="entry name" value="alpha/beta hydrolase"/>
    <property type="match status" value="1"/>
</dbReference>
<dbReference type="InterPro" id="IPR000073">
    <property type="entry name" value="AB_hydrolase_1"/>
</dbReference>
<dbReference type="VEuPathDB" id="AmoebaDB:FDP41_000944"/>
<comment type="caution">
    <text evidence="2">The sequence shown here is derived from an EMBL/GenBank/DDBJ whole genome shotgun (WGS) entry which is preliminary data.</text>
</comment>
<dbReference type="SUPFAM" id="SSF53474">
    <property type="entry name" value="alpha/beta-Hydrolases"/>
    <property type="match status" value="1"/>
</dbReference>
<accession>A0A6A5BZ28</accession>
<dbReference type="InterPro" id="IPR050266">
    <property type="entry name" value="AB_hydrolase_sf"/>
</dbReference>
<dbReference type="PANTHER" id="PTHR43798">
    <property type="entry name" value="MONOACYLGLYCEROL LIPASE"/>
    <property type="match status" value="1"/>
</dbReference>
<dbReference type="VEuPathDB" id="AmoebaDB:NF0109100"/>
<organism evidence="2 3">
    <name type="scientific">Naegleria fowleri</name>
    <name type="common">Brain eating amoeba</name>
    <dbReference type="NCBI Taxonomy" id="5763"/>
    <lineage>
        <taxon>Eukaryota</taxon>
        <taxon>Discoba</taxon>
        <taxon>Heterolobosea</taxon>
        <taxon>Tetramitia</taxon>
        <taxon>Eutetramitia</taxon>
        <taxon>Vahlkampfiidae</taxon>
        <taxon>Naegleria</taxon>
    </lineage>
</organism>
<keyword evidence="3" id="KW-1185">Reference proteome</keyword>
<proteinExistence type="predicted"/>
<dbReference type="RefSeq" id="XP_044564504.1">
    <property type="nucleotide sequence ID" value="XM_044713398.1"/>
</dbReference>
<dbReference type="OrthoDB" id="7130006at2759"/>
<dbReference type="GeneID" id="68108162"/>
<evidence type="ECO:0000313" key="2">
    <source>
        <dbReference type="EMBL" id="KAF0979791.1"/>
    </source>
</evidence>
<dbReference type="EMBL" id="VFQX01000022">
    <property type="protein sequence ID" value="KAF0979791.1"/>
    <property type="molecule type" value="Genomic_DNA"/>
</dbReference>
<dbReference type="Pfam" id="PF12697">
    <property type="entry name" value="Abhydrolase_6"/>
    <property type="match status" value="1"/>
</dbReference>
<dbReference type="Proteomes" id="UP000444721">
    <property type="component" value="Unassembled WGS sequence"/>
</dbReference>
<dbReference type="AlphaFoldDB" id="A0A6A5BZ28"/>
<gene>
    <name evidence="2" type="ORF">FDP41_000944</name>
</gene>
<dbReference type="PANTHER" id="PTHR43798:SF33">
    <property type="entry name" value="HYDROLASE, PUTATIVE (AFU_ORTHOLOGUE AFUA_2G14860)-RELATED"/>
    <property type="match status" value="1"/>
</dbReference>
<dbReference type="VEuPathDB" id="AmoebaDB:NfTy_050480"/>
<dbReference type="InterPro" id="IPR029058">
    <property type="entry name" value="AB_hydrolase_fold"/>
</dbReference>
<evidence type="ECO:0000313" key="3">
    <source>
        <dbReference type="Proteomes" id="UP000444721"/>
    </source>
</evidence>